<protein>
    <submittedName>
        <fullName evidence="2">Uncharacterized protein</fullName>
    </submittedName>
</protein>
<sequence>MALKCGETMSFDPSARPTGARQNSANKPLPLGTQLGT</sequence>
<name>A0A0E9SHH3_ANGAN</name>
<proteinExistence type="predicted"/>
<dbReference type="AlphaFoldDB" id="A0A0E9SHH3"/>
<evidence type="ECO:0000256" key="1">
    <source>
        <dbReference type="SAM" id="MobiDB-lite"/>
    </source>
</evidence>
<evidence type="ECO:0000313" key="2">
    <source>
        <dbReference type="EMBL" id="JAH40135.1"/>
    </source>
</evidence>
<dbReference type="EMBL" id="GBXM01085598">
    <property type="protein sequence ID" value="JAH22979.1"/>
    <property type="molecule type" value="Transcribed_RNA"/>
</dbReference>
<dbReference type="EMBL" id="GBXM01091130">
    <property type="protein sequence ID" value="JAH17447.1"/>
    <property type="molecule type" value="Transcribed_RNA"/>
</dbReference>
<feature type="region of interest" description="Disordered" evidence="1">
    <location>
        <begin position="1"/>
        <end position="37"/>
    </location>
</feature>
<dbReference type="EMBL" id="GBXM01074679">
    <property type="protein sequence ID" value="JAH33898.1"/>
    <property type="molecule type" value="Transcribed_RNA"/>
</dbReference>
<dbReference type="EMBL" id="GBXM01068442">
    <property type="protein sequence ID" value="JAH40135.1"/>
    <property type="molecule type" value="Transcribed_RNA"/>
</dbReference>
<reference evidence="2" key="1">
    <citation type="submission" date="2014-11" db="EMBL/GenBank/DDBJ databases">
        <authorList>
            <person name="Amaro Gonzalez C."/>
        </authorList>
    </citation>
    <scope>NUCLEOTIDE SEQUENCE</scope>
</reference>
<organism evidence="2">
    <name type="scientific">Anguilla anguilla</name>
    <name type="common">European freshwater eel</name>
    <name type="synonym">Muraena anguilla</name>
    <dbReference type="NCBI Taxonomy" id="7936"/>
    <lineage>
        <taxon>Eukaryota</taxon>
        <taxon>Metazoa</taxon>
        <taxon>Chordata</taxon>
        <taxon>Craniata</taxon>
        <taxon>Vertebrata</taxon>
        <taxon>Euteleostomi</taxon>
        <taxon>Actinopterygii</taxon>
        <taxon>Neopterygii</taxon>
        <taxon>Teleostei</taxon>
        <taxon>Anguilliformes</taxon>
        <taxon>Anguillidae</taxon>
        <taxon>Anguilla</taxon>
    </lineage>
</organism>
<accession>A0A0E9SHH3</accession>
<reference evidence="2" key="2">
    <citation type="journal article" date="2015" name="Fish Shellfish Immunol.">
        <title>Early steps in the European eel (Anguilla anguilla)-Vibrio vulnificus interaction in the gills: Role of the RtxA13 toxin.</title>
        <authorList>
            <person name="Callol A."/>
            <person name="Pajuelo D."/>
            <person name="Ebbesson L."/>
            <person name="Teles M."/>
            <person name="MacKenzie S."/>
            <person name="Amaro C."/>
        </authorList>
    </citation>
    <scope>NUCLEOTIDE SEQUENCE</scope>
</reference>